<keyword evidence="4" id="KW-1185">Reference proteome</keyword>
<sequence length="315" mass="34948">MKVHPMPSNQSPFPRREFLKQAGFATFSAAALSSFSWKSSTAQAAEPAGPVLKKAVKIGMVQEGETLLDKFKLVKSLGYDGIELNAPNDISTEEVIAARDESGLPIHGVVNSTHWQKTLTHPDPAIRKEGTESVIQSVQDSKAYGGTSVLIVLGKVQKDVSYQEAYDRSQAAMKEILPHAEDAGIHVLVENVWNNFLLSPMEEARYIDELDSPMAGAYFDVGNVVRFGWPEHWIRTLNKRIIKLDIKEYSRKLQFEEGTGKGFGVELGDGDCDWPAVMQALRDIEYSGWATAEVRGGDAERLKDIEQRMEKCFAS</sequence>
<name>A0A518CRG0_9PLAN</name>
<dbReference type="EC" id="5.1.3.22" evidence="3"/>
<accession>A0A518CRG0</accession>
<dbReference type="PANTHER" id="PTHR43489:SF7">
    <property type="entry name" value="3-DEHYDRO-D-GULOSIDE 4-EPIMERASE-RELATED"/>
    <property type="match status" value="1"/>
</dbReference>
<feature type="domain" description="Xylose isomerase-like TIM barrel" evidence="2">
    <location>
        <begin position="71"/>
        <end position="306"/>
    </location>
</feature>
<evidence type="ECO:0000256" key="1">
    <source>
        <dbReference type="ARBA" id="ARBA00023235"/>
    </source>
</evidence>
<evidence type="ECO:0000313" key="4">
    <source>
        <dbReference type="Proteomes" id="UP000317178"/>
    </source>
</evidence>
<dbReference type="AlphaFoldDB" id="A0A518CRG0"/>
<dbReference type="GO" id="GO:0034015">
    <property type="term" value="F:L-ribulose-5-phosphate 3-epimerase activity"/>
    <property type="evidence" value="ECO:0007669"/>
    <property type="project" value="UniProtKB-EC"/>
</dbReference>
<dbReference type="PANTHER" id="PTHR43489">
    <property type="entry name" value="ISOMERASE"/>
    <property type="match status" value="1"/>
</dbReference>
<dbReference type="InterPro" id="IPR036237">
    <property type="entry name" value="Xyl_isomerase-like_sf"/>
</dbReference>
<keyword evidence="1 3" id="KW-0413">Isomerase</keyword>
<dbReference type="Gene3D" id="3.20.20.150">
    <property type="entry name" value="Divalent-metal-dependent TIM barrel enzymes"/>
    <property type="match status" value="1"/>
</dbReference>
<dbReference type="Pfam" id="PF01261">
    <property type="entry name" value="AP_endonuc_2"/>
    <property type="match status" value="1"/>
</dbReference>
<dbReference type="InterPro" id="IPR006311">
    <property type="entry name" value="TAT_signal"/>
</dbReference>
<dbReference type="Proteomes" id="UP000317178">
    <property type="component" value="Chromosome"/>
</dbReference>
<organism evidence="3 4">
    <name type="scientific">Polystyrenella longa</name>
    <dbReference type="NCBI Taxonomy" id="2528007"/>
    <lineage>
        <taxon>Bacteria</taxon>
        <taxon>Pseudomonadati</taxon>
        <taxon>Planctomycetota</taxon>
        <taxon>Planctomycetia</taxon>
        <taxon>Planctomycetales</taxon>
        <taxon>Planctomycetaceae</taxon>
        <taxon>Polystyrenella</taxon>
    </lineage>
</organism>
<dbReference type="InterPro" id="IPR050417">
    <property type="entry name" value="Sugar_Epim/Isomerase"/>
</dbReference>
<dbReference type="PROSITE" id="PS51318">
    <property type="entry name" value="TAT"/>
    <property type="match status" value="1"/>
</dbReference>
<evidence type="ECO:0000313" key="3">
    <source>
        <dbReference type="EMBL" id="QDU81817.1"/>
    </source>
</evidence>
<dbReference type="SUPFAM" id="SSF51658">
    <property type="entry name" value="Xylose isomerase-like"/>
    <property type="match status" value="1"/>
</dbReference>
<reference evidence="3 4" key="1">
    <citation type="submission" date="2019-02" db="EMBL/GenBank/DDBJ databases">
        <title>Deep-cultivation of Planctomycetes and their phenomic and genomic characterization uncovers novel biology.</title>
        <authorList>
            <person name="Wiegand S."/>
            <person name="Jogler M."/>
            <person name="Boedeker C."/>
            <person name="Pinto D."/>
            <person name="Vollmers J."/>
            <person name="Rivas-Marin E."/>
            <person name="Kohn T."/>
            <person name="Peeters S.H."/>
            <person name="Heuer A."/>
            <person name="Rast P."/>
            <person name="Oberbeckmann S."/>
            <person name="Bunk B."/>
            <person name="Jeske O."/>
            <person name="Meyerdierks A."/>
            <person name="Storesund J.E."/>
            <person name="Kallscheuer N."/>
            <person name="Luecker S."/>
            <person name="Lage O.M."/>
            <person name="Pohl T."/>
            <person name="Merkel B.J."/>
            <person name="Hornburger P."/>
            <person name="Mueller R.-W."/>
            <person name="Bruemmer F."/>
            <person name="Labrenz M."/>
            <person name="Spormann A.M."/>
            <person name="Op den Camp H."/>
            <person name="Overmann J."/>
            <person name="Amann R."/>
            <person name="Jetten M.S.M."/>
            <person name="Mascher T."/>
            <person name="Medema M.H."/>
            <person name="Devos D.P."/>
            <person name="Kaster A.-K."/>
            <person name="Ovreas L."/>
            <person name="Rohde M."/>
            <person name="Galperin M.Y."/>
            <person name="Jogler C."/>
        </authorList>
    </citation>
    <scope>NUCLEOTIDE SEQUENCE [LARGE SCALE GENOMIC DNA]</scope>
    <source>
        <strain evidence="3 4">Pla110</strain>
    </source>
</reference>
<dbReference type="EMBL" id="CP036281">
    <property type="protein sequence ID" value="QDU81817.1"/>
    <property type="molecule type" value="Genomic_DNA"/>
</dbReference>
<evidence type="ECO:0000259" key="2">
    <source>
        <dbReference type="Pfam" id="PF01261"/>
    </source>
</evidence>
<dbReference type="InterPro" id="IPR013022">
    <property type="entry name" value="Xyl_isomerase-like_TIM-brl"/>
</dbReference>
<proteinExistence type="predicted"/>
<protein>
    <submittedName>
        <fullName evidence="3">L-ribulose-5-phosphate 3-epimerase UlaE</fullName>
        <ecNumber evidence="3">5.1.3.22</ecNumber>
    </submittedName>
</protein>
<dbReference type="KEGG" id="plon:Pla110_35680"/>
<gene>
    <name evidence="3" type="primary">ulaE_2</name>
    <name evidence="3" type="ORF">Pla110_35680</name>
</gene>